<proteinExistence type="inferred from homology"/>
<dbReference type="SUPFAM" id="SSF110324">
    <property type="entry name" value="Ribosomal L27 protein-like"/>
    <property type="match status" value="1"/>
</dbReference>
<dbReference type="GO" id="GO:0003723">
    <property type="term" value="F:RNA binding"/>
    <property type="evidence" value="ECO:0007669"/>
    <property type="project" value="UniProtKB-KW"/>
</dbReference>
<dbReference type="GO" id="GO:0071028">
    <property type="term" value="P:nuclear mRNA surveillance"/>
    <property type="evidence" value="ECO:0007669"/>
    <property type="project" value="UniProtKB-ARBA"/>
</dbReference>
<keyword evidence="6" id="KW-0539">Nucleus</keyword>
<dbReference type="PANTHER" id="PTHR21321:SF4">
    <property type="entry name" value="EXOSOME COMPLEX COMPONENT RRP4"/>
    <property type="match status" value="1"/>
</dbReference>
<dbReference type="GO" id="GO:0071034">
    <property type="term" value="P:CUT catabolic process"/>
    <property type="evidence" value="ECO:0007669"/>
    <property type="project" value="TreeGrafter"/>
</dbReference>
<dbReference type="FunFam" id="2.40.50.140:FF:000038">
    <property type="entry name" value="Exosome complex component RRP4"/>
    <property type="match status" value="1"/>
</dbReference>
<dbReference type="CDD" id="cd05789">
    <property type="entry name" value="S1_Rrp4"/>
    <property type="match status" value="1"/>
</dbReference>
<evidence type="ECO:0000313" key="8">
    <source>
        <dbReference type="EMBL" id="RKP10120.1"/>
    </source>
</evidence>
<dbReference type="InterPro" id="IPR012340">
    <property type="entry name" value="NA-bd_OB-fold"/>
</dbReference>
<name>A0A4P9XXE4_9FUNG</name>
<feature type="domain" description="S1 motif" evidence="7">
    <location>
        <begin position="59"/>
        <end position="139"/>
    </location>
</feature>
<dbReference type="GO" id="GO:0071051">
    <property type="term" value="P:poly(A)-dependent snoRNA 3'-end processing"/>
    <property type="evidence" value="ECO:0007669"/>
    <property type="project" value="TreeGrafter"/>
</dbReference>
<organism evidence="8 9">
    <name type="scientific">Thamnocephalis sphaerospora</name>
    <dbReference type="NCBI Taxonomy" id="78915"/>
    <lineage>
        <taxon>Eukaryota</taxon>
        <taxon>Fungi</taxon>
        <taxon>Fungi incertae sedis</taxon>
        <taxon>Zoopagomycota</taxon>
        <taxon>Zoopagomycotina</taxon>
        <taxon>Zoopagomycetes</taxon>
        <taxon>Zoopagales</taxon>
        <taxon>Sigmoideomycetaceae</taxon>
        <taxon>Thamnocephalis</taxon>
    </lineage>
</organism>
<keyword evidence="4" id="KW-0271">Exosome</keyword>
<dbReference type="InterPro" id="IPR048565">
    <property type="entry name" value="S1_RRP4"/>
</dbReference>
<dbReference type="Pfam" id="PF15985">
    <property type="entry name" value="KH_6"/>
    <property type="match status" value="1"/>
</dbReference>
<evidence type="ECO:0000259" key="7">
    <source>
        <dbReference type="SMART" id="SM00316"/>
    </source>
</evidence>
<evidence type="ECO:0000256" key="5">
    <source>
        <dbReference type="ARBA" id="ARBA00022884"/>
    </source>
</evidence>
<evidence type="ECO:0000313" key="9">
    <source>
        <dbReference type="Proteomes" id="UP000271241"/>
    </source>
</evidence>
<dbReference type="AlphaFoldDB" id="A0A4P9XXE4"/>
<evidence type="ECO:0000256" key="1">
    <source>
        <dbReference type="ARBA" id="ARBA00004123"/>
    </source>
</evidence>
<dbReference type="InterPro" id="IPR004088">
    <property type="entry name" value="KH_dom_type_1"/>
</dbReference>
<dbReference type="STRING" id="78915.A0A4P9XXE4"/>
<dbReference type="InterPro" id="IPR003029">
    <property type="entry name" value="S1_domain"/>
</dbReference>
<dbReference type="InterPro" id="IPR026699">
    <property type="entry name" value="Exosome_RNA_bind1/RRP40/RRP4"/>
</dbReference>
<evidence type="ECO:0000256" key="4">
    <source>
        <dbReference type="ARBA" id="ARBA00022835"/>
    </source>
</evidence>
<comment type="similarity">
    <text evidence="2">Belongs to the RRP4 family.</text>
</comment>
<keyword evidence="3" id="KW-0698">rRNA processing</keyword>
<keyword evidence="9" id="KW-1185">Reference proteome</keyword>
<dbReference type="InterPro" id="IPR025721">
    <property type="entry name" value="Exosome_cplx_N_dom"/>
</dbReference>
<dbReference type="PANTHER" id="PTHR21321">
    <property type="entry name" value="PNAS-3 RELATED"/>
    <property type="match status" value="1"/>
</dbReference>
<dbReference type="InterPro" id="IPR036612">
    <property type="entry name" value="KH_dom_type_1_sf"/>
</dbReference>
<evidence type="ECO:0000256" key="6">
    <source>
        <dbReference type="ARBA" id="ARBA00023242"/>
    </source>
</evidence>
<dbReference type="Proteomes" id="UP000271241">
    <property type="component" value="Unassembled WGS sequence"/>
</dbReference>
<dbReference type="GO" id="GO:0000177">
    <property type="term" value="C:cytoplasmic exosome (RNase complex)"/>
    <property type="evidence" value="ECO:0007669"/>
    <property type="project" value="TreeGrafter"/>
</dbReference>
<dbReference type="SUPFAM" id="SSF50249">
    <property type="entry name" value="Nucleic acid-binding proteins"/>
    <property type="match status" value="1"/>
</dbReference>
<dbReference type="Gene3D" id="2.40.50.100">
    <property type="match status" value="1"/>
</dbReference>
<dbReference type="EMBL" id="KZ992469">
    <property type="protein sequence ID" value="RKP10120.1"/>
    <property type="molecule type" value="Genomic_DNA"/>
</dbReference>
<dbReference type="GO" id="GO:0000176">
    <property type="term" value="C:nuclear exosome (RNase complex)"/>
    <property type="evidence" value="ECO:0007669"/>
    <property type="project" value="TreeGrafter"/>
</dbReference>
<reference evidence="9" key="1">
    <citation type="journal article" date="2018" name="Nat. Microbiol.">
        <title>Leveraging single-cell genomics to expand the fungal tree of life.</title>
        <authorList>
            <person name="Ahrendt S.R."/>
            <person name="Quandt C.A."/>
            <person name="Ciobanu D."/>
            <person name="Clum A."/>
            <person name="Salamov A."/>
            <person name="Andreopoulos B."/>
            <person name="Cheng J.F."/>
            <person name="Woyke T."/>
            <person name="Pelin A."/>
            <person name="Henrissat B."/>
            <person name="Reynolds N.K."/>
            <person name="Benny G.L."/>
            <person name="Smith M.E."/>
            <person name="James T.Y."/>
            <person name="Grigoriev I.V."/>
        </authorList>
    </citation>
    <scope>NUCLEOTIDE SEQUENCE [LARGE SCALE GENOMIC DNA]</scope>
    <source>
        <strain evidence="9">RSA 1356</strain>
    </source>
</reference>
<sequence length="276" mass="30629">MSEQTFVTPAEVVTSDPSFMRGHGTYQEGKDIVSAVAGVVEQVNKLVTVRPLRTRYGGEIGDVVVGRITEVAQKRWKVDVNARQDGVLLLSSVNLPGGVQRRKSESDELQMRKFFTEGDMVVAEAQAFFQDGAMSLHTRSLKYGKLRNGTLVVVPPSLVLRSRSHFHTIANSVEVILGLNGYIWVCKRATKAPEEMDPDELYANVNEDISNQERETIARVCNCLQALSKRLIPIDYTVLAFAYEASLDRETKELLEPEVIEAVTTEAVARAAMVNE</sequence>
<dbReference type="SMART" id="SM00316">
    <property type="entry name" value="S1"/>
    <property type="match status" value="1"/>
</dbReference>
<evidence type="ECO:0000256" key="2">
    <source>
        <dbReference type="ARBA" id="ARBA00009155"/>
    </source>
</evidence>
<dbReference type="Pfam" id="PF21266">
    <property type="entry name" value="S1_RRP4"/>
    <property type="match status" value="1"/>
</dbReference>
<dbReference type="SUPFAM" id="SSF54791">
    <property type="entry name" value="Eukaryotic type KH-domain (KH-domain type I)"/>
    <property type="match status" value="1"/>
</dbReference>
<accession>A0A4P9XXE4</accession>
<gene>
    <name evidence="8" type="ORF">THASP1DRAFT_22129</name>
</gene>
<dbReference type="OrthoDB" id="1650at2759"/>
<dbReference type="Pfam" id="PF14382">
    <property type="entry name" value="ECR1_N"/>
    <property type="match status" value="1"/>
</dbReference>
<dbReference type="GO" id="GO:0071038">
    <property type="term" value="P:TRAMP-dependent tRNA surveillance pathway"/>
    <property type="evidence" value="ECO:0007669"/>
    <property type="project" value="TreeGrafter"/>
</dbReference>
<dbReference type="GO" id="GO:0071035">
    <property type="term" value="P:nuclear polyadenylation-dependent rRNA catabolic process"/>
    <property type="evidence" value="ECO:0007669"/>
    <property type="project" value="TreeGrafter"/>
</dbReference>
<evidence type="ECO:0000256" key="3">
    <source>
        <dbReference type="ARBA" id="ARBA00022552"/>
    </source>
</evidence>
<dbReference type="GO" id="GO:0034475">
    <property type="term" value="P:U4 snRNA 3'-end processing"/>
    <property type="evidence" value="ECO:0007669"/>
    <property type="project" value="TreeGrafter"/>
</dbReference>
<comment type="subcellular location">
    <subcellularLocation>
        <location evidence="1">Nucleus</location>
    </subcellularLocation>
</comment>
<protein>
    <recommendedName>
        <fullName evidence="7">S1 motif domain-containing protein</fullName>
    </recommendedName>
</protein>
<dbReference type="CDD" id="cd22525">
    <property type="entry name" value="KH-I_Rrp4_eukar"/>
    <property type="match status" value="1"/>
</dbReference>
<keyword evidence="5" id="KW-0694">RNA-binding</keyword>
<dbReference type="Gene3D" id="2.40.50.140">
    <property type="entry name" value="Nucleic acid-binding proteins"/>
    <property type="match status" value="1"/>
</dbReference>
<dbReference type="GO" id="GO:0000467">
    <property type="term" value="P:exonucleolytic trimming to generate mature 3'-end of 5.8S rRNA from tricistronic rRNA transcript (SSU-rRNA, 5.8S rRNA, LSU-rRNA)"/>
    <property type="evidence" value="ECO:0007669"/>
    <property type="project" value="TreeGrafter"/>
</dbReference>